<dbReference type="PROSITE" id="PS50011">
    <property type="entry name" value="PROTEIN_KINASE_DOM"/>
    <property type="match status" value="1"/>
</dbReference>
<feature type="domain" description="Protein kinase" evidence="7">
    <location>
        <begin position="107"/>
        <end position="436"/>
    </location>
</feature>
<keyword evidence="3" id="KW-0547">Nucleotide-binding</keyword>
<dbReference type="PROSITE" id="PS00108">
    <property type="entry name" value="PROTEIN_KINASE_ST"/>
    <property type="match status" value="1"/>
</dbReference>
<name>A0AAW1P1E6_9CHLO</name>
<feature type="region of interest" description="Disordered" evidence="6">
    <location>
        <begin position="505"/>
        <end position="534"/>
    </location>
</feature>
<feature type="region of interest" description="Disordered" evidence="6">
    <location>
        <begin position="551"/>
        <end position="571"/>
    </location>
</feature>
<evidence type="ECO:0000313" key="8">
    <source>
        <dbReference type="EMBL" id="KAK9804159.1"/>
    </source>
</evidence>
<dbReference type="InterPro" id="IPR000719">
    <property type="entry name" value="Prot_kinase_dom"/>
</dbReference>
<dbReference type="InterPro" id="IPR008271">
    <property type="entry name" value="Ser/Thr_kinase_AS"/>
</dbReference>
<evidence type="ECO:0000256" key="1">
    <source>
        <dbReference type="ARBA" id="ARBA00022527"/>
    </source>
</evidence>
<evidence type="ECO:0000256" key="3">
    <source>
        <dbReference type="ARBA" id="ARBA00022741"/>
    </source>
</evidence>
<evidence type="ECO:0000256" key="5">
    <source>
        <dbReference type="ARBA" id="ARBA00022840"/>
    </source>
</evidence>
<dbReference type="GO" id="GO:0004674">
    <property type="term" value="F:protein serine/threonine kinase activity"/>
    <property type="evidence" value="ECO:0007669"/>
    <property type="project" value="UniProtKB-KW"/>
</dbReference>
<reference evidence="8 9" key="1">
    <citation type="journal article" date="2024" name="Nat. Commun.">
        <title>Phylogenomics reveals the evolutionary origins of lichenization in chlorophyte algae.</title>
        <authorList>
            <person name="Puginier C."/>
            <person name="Libourel C."/>
            <person name="Otte J."/>
            <person name="Skaloud P."/>
            <person name="Haon M."/>
            <person name="Grisel S."/>
            <person name="Petersen M."/>
            <person name="Berrin J.G."/>
            <person name="Delaux P.M."/>
            <person name="Dal Grande F."/>
            <person name="Keller J."/>
        </authorList>
    </citation>
    <scope>NUCLEOTIDE SEQUENCE [LARGE SCALE GENOMIC DNA]</scope>
    <source>
        <strain evidence="8 9">SAG 2036</strain>
    </source>
</reference>
<dbReference type="PANTHER" id="PTHR45646">
    <property type="entry name" value="SERINE/THREONINE-PROTEIN KINASE DOA-RELATED"/>
    <property type="match status" value="1"/>
</dbReference>
<feature type="compositionally biased region" description="Low complexity" evidence="6">
    <location>
        <begin position="454"/>
        <end position="471"/>
    </location>
</feature>
<evidence type="ECO:0000256" key="2">
    <source>
        <dbReference type="ARBA" id="ARBA00022679"/>
    </source>
</evidence>
<feature type="region of interest" description="Disordered" evidence="6">
    <location>
        <begin position="438"/>
        <end position="471"/>
    </location>
</feature>
<sequence>MASRRNRRPRDSQREGRNGEDVREHEIKGHGKRRSALSAEGSPPVRKRQRTEDDDVRIVREIRRPGVPPATSINSFVVPDRPSPPFREDDSDGHYVFDLGDNLTGRYKILSKMGEGTFGRVLECWDRKCKEYVAIKIVRNVQKYRDAAMIELEVLNTLQANDPAHLNHCVHMREWFEYRHHVCMVFEKLGLSLYDFLRKNSYKPFHVDMVRAFGRQLLKATAFLHDLTLIHTDLKPENILLLSHDYDKTPPISGSRVGRRVPRSSDIKVIDFGSATFDANYHSTIVSTRHYRAPEVILGQGWTYPCDIWSIGCILVELASGDALFQTHENMEHLAMMEAVLGPIPEHIIKDASRTSSRYFTTSGGRYRLDWPGGASSSRSVRAVEKMPSLNSLLRSNTDASVRADVRSLTDLLTRMLRYDPSQRLTAHACLQHSFFEVSQPPSQRPSAMRDTPSARSVSAAADAPAPHAPAAPMAAQIAQLQSVVADDDAPGPSQPVTSQVWAKPLQREGPPDPEFAPPEAVQQPITPHAAAEPATLAAGALAGALTQLQEAQQAAASAPARQSTRAVVPH</sequence>
<dbReference type="EMBL" id="JALJOQ010000052">
    <property type="protein sequence ID" value="KAK9804159.1"/>
    <property type="molecule type" value="Genomic_DNA"/>
</dbReference>
<feature type="compositionally biased region" description="Basic and acidic residues" evidence="6">
    <location>
        <begin position="9"/>
        <end position="29"/>
    </location>
</feature>
<dbReference type="Proteomes" id="UP001465755">
    <property type="component" value="Unassembled WGS sequence"/>
</dbReference>
<dbReference type="InterPro" id="IPR051175">
    <property type="entry name" value="CLK_kinases"/>
</dbReference>
<keyword evidence="2" id="KW-0808">Transferase</keyword>
<accession>A0AAW1P1E6</accession>
<dbReference type="CDD" id="cd14134">
    <property type="entry name" value="PKc_CLK"/>
    <property type="match status" value="1"/>
</dbReference>
<evidence type="ECO:0000256" key="6">
    <source>
        <dbReference type="SAM" id="MobiDB-lite"/>
    </source>
</evidence>
<evidence type="ECO:0000256" key="4">
    <source>
        <dbReference type="ARBA" id="ARBA00022777"/>
    </source>
</evidence>
<keyword evidence="5" id="KW-0067">ATP-binding</keyword>
<proteinExistence type="predicted"/>
<evidence type="ECO:0000313" key="9">
    <source>
        <dbReference type="Proteomes" id="UP001465755"/>
    </source>
</evidence>
<keyword evidence="9" id="KW-1185">Reference proteome</keyword>
<comment type="caution">
    <text evidence="8">The sequence shown here is derived from an EMBL/GenBank/DDBJ whole genome shotgun (WGS) entry which is preliminary data.</text>
</comment>
<keyword evidence="1" id="KW-0723">Serine/threonine-protein kinase</keyword>
<dbReference type="Pfam" id="PF00069">
    <property type="entry name" value="Pkinase"/>
    <property type="match status" value="1"/>
</dbReference>
<dbReference type="PANTHER" id="PTHR45646:SF11">
    <property type="entry name" value="SERINE_THREONINE-PROTEIN KINASE DOA"/>
    <property type="match status" value="1"/>
</dbReference>
<dbReference type="Gene3D" id="1.10.510.10">
    <property type="entry name" value="Transferase(Phosphotransferase) domain 1"/>
    <property type="match status" value="1"/>
</dbReference>
<dbReference type="SUPFAM" id="SSF56112">
    <property type="entry name" value="Protein kinase-like (PK-like)"/>
    <property type="match status" value="1"/>
</dbReference>
<dbReference type="GO" id="GO:0005634">
    <property type="term" value="C:nucleus"/>
    <property type="evidence" value="ECO:0007669"/>
    <property type="project" value="TreeGrafter"/>
</dbReference>
<dbReference type="InterPro" id="IPR011009">
    <property type="entry name" value="Kinase-like_dom_sf"/>
</dbReference>
<gene>
    <name evidence="8" type="ORF">WJX73_006474</name>
</gene>
<evidence type="ECO:0000259" key="7">
    <source>
        <dbReference type="PROSITE" id="PS50011"/>
    </source>
</evidence>
<dbReference type="Gene3D" id="3.30.200.20">
    <property type="entry name" value="Phosphorylase Kinase, domain 1"/>
    <property type="match status" value="1"/>
</dbReference>
<organism evidence="8 9">
    <name type="scientific">Symbiochloris irregularis</name>
    <dbReference type="NCBI Taxonomy" id="706552"/>
    <lineage>
        <taxon>Eukaryota</taxon>
        <taxon>Viridiplantae</taxon>
        <taxon>Chlorophyta</taxon>
        <taxon>core chlorophytes</taxon>
        <taxon>Trebouxiophyceae</taxon>
        <taxon>Trebouxiales</taxon>
        <taxon>Trebouxiaceae</taxon>
        <taxon>Symbiochloris</taxon>
    </lineage>
</organism>
<dbReference type="AlphaFoldDB" id="A0AAW1P1E6"/>
<dbReference type="SMART" id="SM00220">
    <property type="entry name" value="S_TKc"/>
    <property type="match status" value="1"/>
</dbReference>
<protein>
    <recommendedName>
        <fullName evidence="7">Protein kinase domain-containing protein</fullName>
    </recommendedName>
</protein>
<dbReference type="GO" id="GO:0005524">
    <property type="term" value="F:ATP binding"/>
    <property type="evidence" value="ECO:0007669"/>
    <property type="project" value="UniProtKB-KW"/>
</dbReference>
<keyword evidence="4" id="KW-0418">Kinase</keyword>
<feature type="region of interest" description="Disordered" evidence="6">
    <location>
        <begin position="1"/>
        <end position="90"/>
    </location>
</feature>